<sequence>MIKCDKGRIEIKGTPMVLVGELGTAIQTVYRAMLNTGIDKVFAEERIKKACELALLTDKEQEDVSKDLDKKIDEKLDKLANAILKKLFEGGSNDGQ</sequence>
<protein>
    <submittedName>
        <fullName evidence="1">Uncharacterized protein</fullName>
    </submittedName>
</protein>
<organism evidence="1">
    <name type="scientific">Siphoviridae sp. ctv2R2</name>
    <dbReference type="NCBI Taxonomy" id="2823609"/>
    <lineage>
        <taxon>Viruses</taxon>
        <taxon>Duplodnaviria</taxon>
        <taxon>Heunggongvirae</taxon>
        <taxon>Uroviricota</taxon>
        <taxon>Caudoviricetes</taxon>
    </lineage>
</organism>
<accession>A0A8S5LAL6</accession>
<dbReference type="EMBL" id="BK014664">
    <property type="protein sequence ID" value="DAD66934.1"/>
    <property type="molecule type" value="Genomic_DNA"/>
</dbReference>
<proteinExistence type="predicted"/>
<evidence type="ECO:0000313" key="1">
    <source>
        <dbReference type="EMBL" id="DAD66934.1"/>
    </source>
</evidence>
<reference evidence="1" key="1">
    <citation type="journal article" date="2021" name="Proc. Natl. Acad. Sci. U.S.A.">
        <title>A Catalog of Tens of Thousands of Viruses from Human Metagenomes Reveals Hidden Associations with Chronic Diseases.</title>
        <authorList>
            <person name="Tisza M.J."/>
            <person name="Buck C.B."/>
        </authorList>
    </citation>
    <scope>NUCLEOTIDE SEQUENCE</scope>
    <source>
        <strain evidence="1">Ctv2R2</strain>
    </source>
</reference>
<name>A0A8S5LAL6_9CAUD</name>